<dbReference type="PROSITE" id="PS50887">
    <property type="entry name" value="GGDEF"/>
    <property type="match status" value="1"/>
</dbReference>
<dbReference type="KEGG" id="apra:G3A50_15725"/>
<dbReference type="EMBL" id="CP048630">
    <property type="protein sequence ID" value="QIB34998.1"/>
    <property type="molecule type" value="Genomic_DNA"/>
</dbReference>
<reference evidence="3 4" key="1">
    <citation type="submission" date="2020-02" db="EMBL/GenBank/DDBJ databases">
        <authorList>
            <person name="Li G."/>
        </authorList>
    </citation>
    <scope>NUCLEOTIDE SEQUENCE [LARGE SCALE GENOMIC DNA]</scope>
    <source>
        <strain evidence="3 4">DSM 102029</strain>
    </source>
</reference>
<dbReference type="InterPro" id="IPR043128">
    <property type="entry name" value="Rev_trsase/Diguanyl_cyclase"/>
</dbReference>
<accession>A0A6P1YNM4</accession>
<sequence length="683" mass="76604">MSALESIDDGFALFDAEDRMVLHNRRFLEFFPFLEPLGDLHGLTFYALASVPSGEWNWVDRPEEYVAERVRRHLAATGEPFNIPLEGGGWVQAREHRTAEGWIVSTWTDISVFKSDEKKLLDAIDSLGEGFVLLDSDERILLTNSCIREMFAASDVQLKEGRRLQEILEEAVKDGFFAGNIEDGFVPKLIAQLHKTPAERVEIPLRDGGWMLACHSRMENGCTVGVWTELTAQKKREAELIAMREQLRQQSDALAEFAGLIARQARHDLLTGLPNRFALEERLGQLLRDRTPGNIWIAFIDLDHFKGINDAVGYAAADELLRDVGQFLRTLVRGDDMVARLGGDEFAILLTGLEHEEVLRIARRLNSSAHGRTFMAGGRSFSIGLSIGLARNTAALATESSLLAAADTACYVAKEAGRDRVQLYDLGDPKVNNTQQQLSWAERIQLGLELDRFTLHLQAIVDDRRKVLGYEALIRLVDEEGVRCSPGQFLPAARRLGLMGRIDSWVCRHSIDLAMRLVNRGTRQYISMNVGAHSLADTAFQRNFMDLLDMHPGVEDALRMEITETEEIDDIGQISSYLSDLRSRGMHIYLDDFGNGYNSFEALKRLPVDGIKIDWTVTRDLLQDPIDEALMKAAISIANSLKLELVAEGVELDVQLSKLLELGVHQYQGFFFHRPAEAEAVLS</sequence>
<dbReference type="InterPro" id="IPR035919">
    <property type="entry name" value="EAL_sf"/>
</dbReference>
<feature type="domain" description="GGDEF" evidence="2">
    <location>
        <begin position="293"/>
        <end position="426"/>
    </location>
</feature>
<dbReference type="Pfam" id="PF00563">
    <property type="entry name" value="EAL"/>
    <property type="match status" value="1"/>
</dbReference>
<organism evidence="3 4">
    <name type="scientific">Ancylobacter pratisalsi</name>
    <dbReference type="NCBI Taxonomy" id="1745854"/>
    <lineage>
        <taxon>Bacteria</taxon>
        <taxon>Pseudomonadati</taxon>
        <taxon>Pseudomonadota</taxon>
        <taxon>Alphaproteobacteria</taxon>
        <taxon>Hyphomicrobiales</taxon>
        <taxon>Xanthobacteraceae</taxon>
        <taxon>Ancylobacter</taxon>
    </lineage>
</organism>
<dbReference type="PANTHER" id="PTHR44757:SF2">
    <property type="entry name" value="BIOFILM ARCHITECTURE MAINTENANCE PROTEIN MBAA"/>
    <property type="match status" value="1"/>
</dbReference>
<dbReference type="NCBIfam" id="TIGR00254">
    <property type="entry name" value="GGDEF"/>
    <property type="match status" value="1"/>
</dbReference>
<proteinExistence type="predicted"/>
<dbReference type="Pfam" id="PF00990">
    <property type="entry name" value="GGDEF"/>
    <property type="match status" value="1"/>
</dbReference>
<dbReference type="Pfam" id="PF12860">
    <property type="entry name" value="PAS_7"/>
    <property type="match status" value="2"/>
</dbReference>
<evidence type="ECO:0000259" key="2">
    <source>
        <dbReference type="PROSITE" id="PS50887"/>
    </source>
</evidence>
<gene>
    <name evidence="3" type="ORF">G3A50_15725</name>
</gene>
<dbReference type="Gene3D" id="3.20.20.450">
    <property type="entry name" value="EAL domain"/>
    <property type="match status" value="1"/>
</dbReference>
<dbReference type="InterPro" id="IPR000160">
    <property type="entry name" value="GGDEF_dom"/>
</dbReference>
<keyword evidence="4" id="KW-1185">Reference proteome</keyword>
<dbReference type="InterPro" id="IPR052155">
    <property type="entry name" value="Biofilm_reg_signaling"/>
</dbReference>
<protein>
    <submittedName>
        <fullName evidence="3">EAL domain-containing protein</fullName>
    </submittedName>
</protein>
<dbReference type="CDD" id="cd01949">
    <property type="entry name" value="GGDEF"/>
    <property type="match status" value="1"/>
</dbReference>
<dbReference type="RefSeq" id="WP_163076143.1">
    <property type="nucleotide sequence ID" value="NZ_CP048630.1"/>
</dbReference>
<evidence type="ECO:0000313" key="4">
    <source>
        <dbReference type="Proteomes" id="UP000464751"/>
    </source>
</evidence>
<dbReference type="SMART" id="SM00052">
    <property type="entry name" value="EAL"/>
    <property type="match status" value="1"/>
</dbReference>
<evidence type="ECO:0000259" key="1">
    <source>
        <dbReference type="PROSITE" id="PS50883"/>
    </source>
</evidence>
<dbReference type="InterPro" id="IPR029787">
    <property type="entry name" value="Nucleotide_cyclase"/>
</dbReference>
<dbReference type="InterPro" id="IPR001633">
    <property type="entry name" value="EAL_dom"/>
</dbReference>
<dbReference type="SUPFAM" id="SSF141868">
    <property type="entry name" value="EAL domain-like"/>
    <property type="match status" value="1"/>
</dbReference>
<name>A0A6P1YNM4_9HYPH</name>
<feature type="domain" description="EAL" evidence="1">
    <location>
        <begin position="437"/>
        <end position="683"/>
    </location>
</feature>
<dbReference type="AlphaFoldDB" id="A0A6P1YNM4"/>
<dbReference type="SUPFAM" id="SSF55073">
    <property type="entry name" value="Nucleotide cyclase"/>
    <property type="match status" value="1"/>
</dbReference>
<dbReference type="CDD" id="cd01948">
    <property type="entry name" value="EAL"/>
    <property type="match status" value="1"/>
</dbReference>
<dbReference type="PANTHER" id="PTHR44757">
    <property type="entry name" value="DIGUANYLATE CYCLASE DGCP"/>
    <property type="match status" value="1"/>
</dbReference>
<evidence type="ECO:0000313" key="3">
    <source>
        <dbReference type="EMBL" id="QIB34998.1"/>
    </source>
</evidence>
<dbReference type="Proteomes" id="UP000464751">
    <property type="component" value="Chromosome"/>
</dbReference>
<dbReference type="Gene3D" id="3.30.70.270">
    <property type="match status" value="1"/>
</dbReference>
<dbReference type="SMART" id="SM00267">
    <property type="entry name" value="GGDEF"/>
    <property type="match status" value="1"/>
</dbReference>
<dbReference type="PROSITE" id="PS50883">
    <property type="entry name" value="EAL"/>
    <property type="match status" value="1"/>
</dbReference>